<comment type="caution">
    <text evidence="18">The sequence shown here is derived from an EMBL/GenBank/DDBJ whole genome shotgun (WGS) entry which is preliminary data.</text>
</comment>
<protein>
    <recommendedName>
        <fullName evidence="4">dolichyl-phosphate-mannose--protein mannosyltransferase</fullName>
        <ecNumber evidence="4">2.4.1.109</ecNumber>
    </recommendedName>
</protein>
<evidence type="ECO:0000256" key="11">
    <source>
        <dbReference type="ARBA" id="ARBA00023136"/>
    </source>
</evidence>
<dbReference type="CDD" id="cd23283">
    <property type="entry name" value="beta-trefoil_MIR_PMT1-like"/>
    <property type="match status" value="1"/>
</dbReference>
<keyword evidence="6 18" id="KW-0808">Transferase</keyword>
<dbReference type="InParanoid" id="A0A5J5FB82"/>
<dbReference type="Pfam" id="PF02815">
    <property type="entry name" value="MIR"/>
    <property type="match status" value="1"/>
</dbReference>
<evidence type="ECO:0000313" key="19">
    <source>
        <dbReference type="Proteomes" id="UP000326924"/>
    </source>
</evidence>
<evidence type="ECO:0000256" key="4">
    <source>
        <dbReference type="ARBA" id="ARBA00012839"/>
    </source>
</evidence>
<dbReference type="EC" id="2.4.1.109" evidence="4"/>
<dbReference type="FunFam" id="2.80.10.50:FF:000034">
    <property type="entry name" value="Dolichyl-phosphate-mannose-protein mannosyltransferase 1"/>
    <property type="match status" value="1"/>
</dbReference>
<dbReference type="FunCoup" id="A0A5J5FB82">
    <property type="interactions" value="48"/>
</dbReference>
<evidence type="ECO:0000256" key="7">
    <source>
        <dbReference type="ARBA" id="ARBA00022692"/>
    </source>
</evidence>
<evidence type="ECO:0000256" key="15">
    <source>
        <dbReference type="SAM" id="MobiDB-lite"/>
    </source>
</evidence>
<keyword evidence="9" id="KW-0256">Endoplasmic reticulum</keyword>
<comment type="catalytic activity">
    <reaction evidence="14">
        <text>a di-trans,poly-cis-dolichyl beta-D-mannosyl phosphate + L-seryl-[protein] = 3-O-(alpha-D-mannosyl)-L-seryl-[protein] + a di-trans,poly-cis-dolichyl phosphate + H(+)</text>
        <dbReference type="Rhea" id="RHEA:17377"/>
        <dbReference type="Rhea" id="RHEA-COMP:9863"/>
        <dbReference type="Rhea" id="RHEA-COMP:13546"/>
        <dbReference type="Rhea" id="RHEA-COMP:19498"/>
        <dbReference type="Rhea" id="RHEA-COMP:19501"/>
        <dbReference type="ChEBI" id="CHEBI:15378"/>
        <dbReference type="ChEBI" id="CHEBI:29999"/>
        <dbReference type="ChEBI" id="CHEBI:57683"/>
        <dbReference type="ChEBI" id="CHEBI:58211"/>
        <dbReference type="ChEBI" id="CHEBI:137321"/>
        <dbReference type="EC" id="2.4.1.109"/>
    </reaction>
</comment>
<feature type="transmembrane region" description="Helical" evidence="16">
    <location>
        <begin position="71"/>
        <end position="87"/>
    </location>
</feature>
<feature type="domain" description="MIR" evidence="17">
    <location>
        <begin position="423"/>
        <end position="482"/>
    </location>
</feature>
<feature type="transmembrane region" description="Helical" evidence="16">
    <location>
        <begin position="244"/>
        <end position="263"/>
    </location>
</feature>
<reference evidence="18 19" key="1">
    <citation type="submission" date="2019-09" db="EMBL/GenBank/DDBJ databases">
        <title>Draft genome of the ectomycorrhizal ascomycete Sphaerosporella brunnea.</title>
        <authorList>
            <consortium name="DOE Joint Genome Institute"/>
            <person name="Benucci G.M."/>
            <person name="Marozzi G."/>
            <person name="Antonielli L."/>
            <person name="Sanchez S."/>
            <person name="Marco P."/>
            <person name="Wang X."/>
            <person name="Falini L.B."/>
            <person name="Barry K."/>
            <person name="Haridas S."/>
            <person name="Lipzen A."/>
            <person name="Labutti K."/>
            <person name="Grigoriev I.V."/>
            <person name="Murat C."/>
            <person name="Martin F."/>
            <person name="Albertini E."/>
            <person name="Donnini D."/>
            <person name="Bonito G."/>
        </authorList>
    </citation>
    <scope>NUCLEOTIDE SEQUENCE [LARGE SCALE GENOMIC DNA]</scope>
    <source>
        <strain evidence="18 19">Sb_GMNB300</strain>
    </source>
</reference>
<gene>
    <name evidence="18" type="ORF">FN846DRAFT_478853</name>
</gene>
<keyword evidence="8" id="KW-0677">Repeat</keyword>
<dbReference type="AlphaFoldDB" id="A0A5J5FB82"/>
<feature type="transmembrane region" description="Helical" evidence="16">
    <location>
        <begin position="664"/>
        <end position="681"/>
    </location>
</feature>
<keyword evidence="11 16" id="KW-0472">Membrane</keyword>
<dbReference type="Gene3D" id="2.80.10.50">
    <property type="match status" value="1"/>
</dbReference>
<dbReference type="SMART" id="SM00472">
    <property type="entry name" value="MIR"/>
    <property type="match status" value="3"/>
</dbReference>
<evidence type="ECO:0000256" key="13">
    <source>
        <dbReference type="ARBA" id="ARBA00045085"/>
    </source>
</evidence>
<feature type="transmembrane region" description="Helical" evidence="16">
    <location>
        <begin position="214"/>
        <end position="232"/>
    </location>
</feature>
<feature type="transmembrane region" description="Helical" evidence="16">
    <location>
        <begin position="114"/>
        <end position="134"/>
    </location>
</feature>
<dbReference type="PROSITE" id="PS50919">
    <property type="entry name" value="MIR"/>
    <property type="match status" value="3"/>
</dbReference>
<dbReference type="InterPro" id="IPR003342">
    <property type="entry name" value="ArnT-like_N"/>
</dbReference>
<sequence length="1109" mass="123601">MAQKDKLGVSNAEASPSRKRSSSSKKNGSSPTAQTSPPPPYVEKQPQTTPAEDPDSGIKDNDIFLLPSSDYTIMVLLTVIAVAVRLFRIYQPSSVVFDEVHFGGFAMKYIKGRFFMDVHPPLAKLLLTLAGWLAGFDGNFDFKEIGKDYLEPGVPYVAMRLLPAICGIAVVPTIFLTMKAAGCSTAAATLAAGLIVFDNALATQSRLILLDAPLIIFTAITGLAWTSFLNVHEQGHSQAFTPNWWFWLACTGLGLGATVSVKWVGLFTIAWVGSLTILQLWSLLGDTKNVSASTWMKHFFARAWCLIGIPVTFYMAMFAIHFTCLRNPGEGDGFMSSEFQSTLNSKGMRDVSADVAFGSKVSIRHWNTQGGYLHSHASMYPTGSKQQQITLYPHKDENNLWFLENQTYPEGGAGLTGFDEMNPIWIEDGAIIKLYHVSTDRRLHSHDHRPPVTEADWQNEVSAYGYKGFEGDANDMFRVEIVKKMSDGPVAKERVRTIQTKFRLIHTMSGCVLFSHKVKLPAWGFEQQEVTCAKGATLPNSIWYIESNEHPKLDETAERVNYKKPGFFGKFWELQKVMWTTNAGLVESHAWDSRPESWPILRRGINFWGKEHRQVYLIGNPLIWWSSTAAIALYALFKGLAVLRWQRGYRDYAVTNFRRFDYEVGVAVLAWAFHYFPFFLMQRQLFLHHYLPALYFAVVALSQTFDFVFFRIKSLGLKKIPVAGWALAVSFIALSAVVYSLYSPLVYGNPWTKSSCRQVKLFDTWDWDCNTFLDNYADYSKAATTKAAIPATSAAPLAAPSAQQGVQQQQPVVQQPIVQQEEKAPEPKIDAMITPQAKQVVVGTVEHIEYRDQDGNLLDEEQVKALEGEVKFETKYETRYRMIDENGNEVPADGRDNVAMVPENAEAIEPGAQTIVIEVDQDGNPIPSGNEAEDTRVETVVVEVDKNGNTIQPKPQQEQTVVVEVDENGNTIQPKSQEEKTVVVEVDENGNTIQPKSQQEQTVVVEVDENGNTIQSQAAEETRTIWLEPGEAAPSGAIVEEAAGQRKHQLEEVRTVYVDDYGNPLPDEEQDGYVEIKGTNIPGQEPQVISTIVQAAAEATTDAEPESSN</sequence>
<evidence type="ECO:0000256" key="1">
    <source>
        <dbReference type="ARBA" id="ARBA00004477"/>
    </source>
</evidence>
<evidence type="ECO:0000256" key="9">
    <source>
        <dbReference type="ARBA" id="ARBA00022824"/>
    </source>
</evidence>
<feature type="transmembrane region" description="Helical" evidence="16">
    <location>
        <begin position="622"/>
        <end position="643"/>
    </location>
</feature>
<comment type="pathway">
    <text evidence="2">Protein modification; protein glycosylation.</text>
</comment>
<organism evidence="18 19">
    <name type="scientific">Sphaerosporella brunnea</name>
    <dbReference type="NCBI Taxonomy" id="1250544"/>
    <lineage>
        <taxon>Eukaryota</taxon>
        <taxon>Fungi</taxon>
        <taxon>Dikarya</taxon>
        <taxon>Ascomycota</taxon>
        <taxon>Pezizomycotina</taxon>
        <taxon>Pezizomycetes</taxon>
        <taxon>Pezizales</taxon>
        <taxon>Pyronemataceae</taxon>
        <taxon>Sphaerosporella</taxon>
    </lineage>
</organism>
<dbReference type="PANTHER" id="PTHR10050">
    <property type="entry name" value="DOLICHYL-PHOSPHATE-MANNOSE--PROTEIN MANNOSYLTRANSFERASE"/>
    <property type="match status" value="1"/>
</dbReference>
<evidence type="ECO:0000256" key="6">
    <source>
        <dbReference type="ARBA" id="ARBA00022679"/>
    </source>
</evidence>
<dbReference type="InterPro" id="IPR016093">
    <property type="entry name" value="MIR_motif"/>
</dbReference>
<keyword evidence="12" id="KW-0325">Glycoprotein</keyword>
<dbReference type="UniPathway" id="UPA00378"/>
<feature type="domain" description="MIR" evidence="17">
    <location>
        <begin position="492"/>
        <end position="548"/>
    </location>
</feature>
<feature type="transmembrane region" description="Helical" evidence="16">
    <location>
        <begin position="154"/>
        <end position="176"/>
    </location>
</feature>
<evidence type="ECO:0000313" key="18">
    <source>
        <dbReference type="EMBL" id="KAA8914623.1"/>
    </source>
</evidence>
<evidence type="ECO:0000256" key="5">
    <source>
        <dbReference type="ARBA" id="ARBA00022676"/>
    </source>
</evidence>
<evidence type="ECO:0000259" key="17">
    <source>
        <dbReference type="PROSITE" id="PS50919"/>
    </source>
</evidence>
<feature type="domain" description="MIR" evidence="17">
    <location>
        <begin position="352"/>
        <end position="406"/>
    </location>
</feature>
<comment type="catalytic activity">
    <reaction evidence="13">
        <text>a di-trans,poly-cis-dolichyl beta-D-mannosyl phosphate + L-threonyl-[protein] = 3-O-(alpha-D-mannosyl)-L-threonyl-[protein] + a di-trans,poly-cis-dolichyl phosphate + H(+)</text>
        <dbReference type="Rhea" id="RHEA:53396"/>
        <dbReference type="Rhea" id="RHEA-COMP:11060"/>
        <dbReference type="Rhea" id="RHEA-COMP:13547"/>
        <dbReference type="Rhea" id="RHEA-COMP:19498"/>
        <dbReference type="Rhea" id="RHEA-COMP:19501"/>
        <dbReference type="ChEBI" id="CHEBI:15378"/>
        <dbReference type="ChEBI" id="CHEBI:30013"/>
        <dbReference type="ChEBI" id="CHEBI:57683"/>
        <dbReference type="ChEBI" id="CHEBI:58211"/>
        <dbReference type="ChEBI" id="CHEBI:137323"/>
        <dbReference type="EC" id="2.4.1.109"/>
    </reaction>
</comment>
<evidence type="ECO:0000256" key="12">
    <source>
        <dbReference type="ARBA" id="ARBA00023180"/>
    </source>
</evidence>
<dbReference type="PANTHER" id="PTHR10050:SF50">
    <property type="entry name" value="DOLICHYL-PHOSPHATE-MANNOSE--PROTEIN MANNOSYLTRANSFERASE 1-RELATED"/>
    <property type="match status" value="1"/>
</dbReference>
<proteinExistence type="inferred from homology"/>
<keyword evidence="10 16" id="KW-1133">Transmembrane helix</keyword>
<feature type="transmembrane region" description="Helical" evidence="16">
    <location>
        <begin position="299"/>
        <end position="320"/>
    </location>
</feature>
<dbReference type="Pfam" id="PF02366">
    <property type="entry name" value="PMT"/>
    <property type="match status" value="1"/>
</dbReference>
<evidence type="ECO:0000256" key="3">
    <source>
        <dbReference type="ARBA" id="ARBA00007222"/>
    </source>
</evidence>
<dbReference type="GO" id="GO:0031502">
    <property type="term" value="C:dolichyl-phosphate-mannose-protein mannosyltransferase complex"/>
    <property type="evidence" value="ECO:0007669"/>
    <property type="project" value="UniProtKB-ARBA"/>
</dbReference>
<feature type="transmembrane region" description="Helical" evidence="16">
    <location>
        <begin position="722"/>
        <end position="742"/>
    </location>
</feature>
<dbReference type="EMBL" id="VXIS01000004">
    <property type="protein sequence ID" value="KAA8914623.1"/>
    <property type="molecule type" value="Genomic_DNA"/>
</dbReference>
<comment type="similarity">
    <text evidence="3">Belongs to the glycosyltransferase 39 family.</text>
</comment>
<dbReference type="InterPro" id="IPR032421">
    <property type="entry name" value="PMT_4TMC"/>
</dbReference>
<keyword evidence="7 16" id="KW-0812">Transmembrane</keyword>
<evidence type="ECO:0000256" key="14">
    <source>
        <dbReference type="ARBA" id="ARBA00045102"/>
    </source>
</evidence>
<feature type="region of interest" description="Disordered" evidence="15">
    <location>
        <begin position="1"/>
        <end position="56"/>
    </location>
</feature>
<evidence type="ECO:0000256" key="16">
    <source>
        <dbReference type="SAM" id="Phobius"/>
    </source>
</evidence>
<feature type="compositionally biased region" description="Low complexity" evidence="15">
    <location>
        <begin position="24"/>
        <end position="35"/>
    </location>
</feature>
<dbReference type="InterPro" id="IPR027005">
    <property type="entry name" value="PMT-like"/>
</dbReference>
<comment type="subcellular location">
    <subcellularLocation>
        <location evidence="1">Endoplasmic reticulum membrane</location>
        <topology evidence="1">Multi-pass membrane protein</topology>
    </subcellularLocation>
</comment>
<keyword evidence="5 18" id="KW-0328">Glycosyltransferase</keyword>
<name>A0A5J5FB82_9PEZI</name>
<dbReference type="InterPro" id="IPR036300">
    <property type="entry name" value="MIR_dom_sf"/>
</dbReference>
<feature type="transmembrane region" description="Helical" evidence="16">
    <location>
        <begin position="693"/>
        <end position="710"/>
    </location>
</feature>
<evidence type="ECO:0000256" key="10">
    <source>
        <dbReference type="ARBA" id="ARBA00022989"/>
    </source>
</evidence>
<dbReference type="Pfam" id="PF16192">
    <property type="entry name" value="PMT_4TMC"/>
    <property type="match status" value="1"/>
</dbReference>
<feature type="transmembrane region" description="Helical" evidence="16">
    <location>
        <begin position="183"/>
        <end position="202"/>
    </location>
</feature>
<feature type="transmembrane region" description="Helical" evidence="16">
    <location>
        <begin position="269"/>
        <end position="287"/>
    </location>
</feature>
<dbReference type="SUPFAM" id="SSF82109">
    <property type="entry name" value="MIR domain"/>
    <property type="match status" value="1"/>
</dbReference>
<dbReference type="Proteomes" id="UP000326924">
    <property type="component" value="Unassembled WGS sequence"/>
</dbReference>
<keyword evidence="19" id="KW-1185">Reference proteome</keyword>
<evidence type="ECO:0000256" key="8">
    <source>
        <dbReference type="ARBA" id="ARBA00022737"/>
    </source>
</evidence>
<accession>A0A5J5FB82</accession>
<dbReference type="GO" id="GO:0004169">
    <property type="term" value="F:dolichyl-phosphate-mannose-protein mannosyltransferase activity"/>
    <property type="evidence" value="ECO:0007669"/>
    <property type="project" value="UniProtKB-EC"/>
</dbReference>
<dbReference type="OrthoDB" id="292747at2759"/>
<evidence type="ECO:0000256" key="2">
    <source>
        <dbReference type="ARBA" id="ARBA00004922"/>
    </source>
</evidence>